<feature type="signal peptide" evidence="1">
    <location>
        <begin position="1"/>
        <end position="19"/>
    </location>
</feature>
<dbReference type="AlphaFoldDB" id="A0A109JR21"/>
<sequence length="143" mass="14490">MISAALRALLLAATLTACGQSGADASGSEGGAAPAAGNFSGDLNALGTEPFWAIKIRTDGLTFSRPGIEDVKSANSGPVIENDRATWTIADGPAPFKLTLTKGDCSDGMSDRHYTLNAVLAFGDKTMYGCADTPAAIAAQPAP</sequence>
<accession>A0A109JR21</accession>
<dbReference type="RefSeq" id="WP_018857528.1">
    <property type="nucleotide sequence ID" value="NZ_JBBNAS010000625.1"/>
</dbReference>
<dbReference type="EMBL" id="LNCD01000065">
    <property type="protein sequence ID" value="KWV53413.1"/>
    <property type="molecule type" value="Genomic_DNA"/>
</dbReference>
<proteinExistence type="predicted"/>
<dbReference type="OrthoDB" id="5489750at2"/>
<comment type="caution">
    <text evidence="2">The sequence shown here is derived from an EMBL/GenBank/DDBJ whole genome shotgun (WGS) entry which is preliminary data.</text>
</comment>
<keyword evidence="3" id="KW-1185">Reference proteome</keyword>
<evidence type="ECO:0008006" key="4">
    <source>
        <dbReference type="Google" id="ProtNLM"/>
    </source>
</evidence>
<organism evidence="2 3">
    <name type="scientific">Rhizobium altiplani</name>
    <dbReference type="NCBI Taxonomy" id="1864509"/>
    <lineage>
        <taxon>Bacteria</taxon>
        <taxon>Pseudomonadati</taxon>
        <taxon>Pseudomonadota</taxon>
        <taxon>Alphaproteobacteria</taxon>
        <taxon>Hyphomicrobiales</taxon>
        <taxon>Rhizobiaceae</taxon>
        <taxon>Rhizobium/Agrobacterium group</taxon>
        <taxon>Rhizobium</taxon>
    </lineage>
</organism>
<reference evidence="2 3" key="1">
    <citation type="submission" date="2015-11" db="EMBL/GenBank/DDBJ databases">
        <title>Draft Genome Sequence of the Strain BR 10423 (Rhizobium sp.) isolated from nodules of Mimosa pudica.</title>
        <authorList>
            <person name="Barauna A.C."/>
            <person name="Zilli J.E."/>
            <person name="Simoes-Araujo J.L."/>
            <person name="Reis V.M."/>
            <person name="James E.K."/>
            <person name="Reis F.B.Jr."/>
            <person name="Rouws L.F."/>
            <person name="Passos S.R."/>
            <person name="Gois S.R."/>
        </authorList>
    </citation>
    <scope>NUCLEOTIDE SEQUENCE [LARGE SCALE GENOMIC DNA]</scope>
    <source>
        <strain evidence="2 3">BR10423</strain>
    </source>
</reference>
<gene>
    <name evidence="2" type="ORF">AS026_01110</name>
</gene>
<evidence type="ECO:0000313" key="3">
    <source>
        <dbReference type="Proteomes" id="UP000068164"/>
    </source>
</evidence>
<evidence type="ECO:0000256" key="1">
    <source>
        <dbReference type="SAM" id="SignalP"/>
    </source>
</evidence>
<dbReference type="PROSITE" id="PS51257">
    <property type="entry name" value="PROKAR_LIPOPROTEIN"/>
    <property type="match status" value="1"/>
</dbReference>
<protein>
    <recommendedName>
        <fullName evidence="4">Lipoprotein</fullName>
    </recommendedName>
</protein>
<dbReference type="Proteomes" id="UP000068164">
    <property type="component" value="Unassembled WGS sequence"/>
</dbReference>
<name>A0A109JR21_9HYPH</name>
<feature type="chain" id="PRO_5007137095" description="Lipoprotein" evidence="1">
    <location>
        <begin position="20"/>
        <end position="143"/>
    </location>
</feature>
<evidence type="ECO:0000313" key="2">
    <source>
        <dbReference type="EMBL" id="KWV53413.1"/>
    </source>
</evidence>
<keyword evidence="1" id="KW-0732">Signal</keyword>